<reference evidence="6 7" key="1">
    <citation type="submission" date="2017-03" db="EMBL/GenBank/DDBJ databases">
        <title>Comparative genomics of honeybee gut symbionts reveal geographically distinct and subgroup specific antibiotic resistance.</title>
        <authorList>
            <person name="Ludvigsen J."/>
            <person name="Porcellato D."/>
            <person name="Labee-Lund T.M."/>
            <person name="Amdam G.V."/>
            <person name="Rudi K."/>
        </authorList>
    </citation>
    <scope>NUCLEOTIDE SEQUENCE [LARGE SCALE GENOMIC DNA]</scope>
    <source>
        <strain evidence="4 7">A-7-12</strain>
        <strain evidence="5 6">A-9-12</strain>
    </source>
</reference>
<dbReference type="EMBL" id="NART01000038">
    <property type="protein sequence ID" value="OTQ09540.1"/>
    <property type="molecule type" value="Genomic_DNA"/>
</dbReference>
<dbReference type="InterPro" id="IPR004846">
    <property type="entry name" value="T2SS/T3SS_dom"/>
</dbReference>
<comment type="caution">
    <text evidence="4">The sequence shown here is derived from an EMBL/GenBank/DDBJ whole genome shotgun (WGS) entry which is preliminary data.</text>
</comment>
<evidence type="ECO:0000256" key="1">
    <source>
        <dbReference type="RuleBase" id="RU004003"/>
    </source>
</evidence>
<evidence type="ECO:0000313" key="5">
    <source>
        <dbReference type="EMBL" id="OTQ09540.1"/>
    </source>
</evidence>
<dbReference type="OrthoDB" id="9775455at2"/>
<evidence type="ECO:0000259" key="2">
    <source>
        <dbReference type="Pfam" id="PF00263"/>
    </source>
</evidence>
<evidence type="ECO:0000313" key="6">
    <source>
        <dbReference type="Proteomes" id="UP000194800"/>
    </source>
</evidence>
<evidence type="ECO:0000313" key="7">
    <source>
        <dbReference type="Proteomes" id="UP000194977"/>
    </source>
</evidence>
<sequence length="479" mass="52727">MLIRIKTIINAIKLLVCVLSIGFSSLTFANIHNLQIGQSKTLMLPENVGTVFISQDSIANYEVIDGKSLIIYGKANGRASLIVYDSDNNIIINDTINVDPLLYQITNRLAQNFPNSTITIDRYDSIDAGGKFVYVVSGTTPDSTTKGKIMALIGSSIGQNAERIRSEYAGGGDAGTQSLTFQDYYTYSNIVDNIRVIEEYQVNVQLTFVEVSKEFTDSLGIEWQSLTLDSMISGGDSSTINSIGEFSLLGIRKGLNIHNITTMIRAVKNDRLAKVLAQPNLSVLSGEHASFLVGGEIPIVTKDKDGDANVTYKEYGIKLNISTKVNSDKRIRLFMENEVSSVSGSYAFNNYNIPTLTSRKTRSTIDLSDGESFVIAGLINENDQEQLSRLPFISEIPILGALARSSTTNRTKSEMVVFATVNLVTSKNSFDSIELPILERTDVINSFFNIKNNINKQRNKSVPASNESEKFINDMGFIE</sequence>
<dbReference type="InterPro" id="IPR050810">
    <property type="entry name" value="Bact_Secretion_Sys_Channel"/>
</dbReference>
<dbReference type="Pfam" id="PF00263">
    <property type="entry name" value="Secretin"/>
    <property type="match status" value="1"/>
</dbReference>
<protein>
    <submittedName>
        <fullName evidence="4">Uncharacterized protein</fullName>
    </submittedName>
</protein>
<keyword evidence="6" id="KW-1185">Reference proteome</keyword>
<dbReference type="RefSeq" id="WP_086271844.1">
    <property type="nucleotide sequence ID" value="NZ_MZNE01000037.1"/>
</dbReference>
<dbReference type="Pfam" id="PF13629">
    <property type="entry name" value="T2SS-T3SS_pil_N"/>
    <property type="match status" value="1"/>
</dbReference>
<dbReference type="AlphaFoldDB" id="A0A242NFY7"/>
<organism evidence="4 7">
    <name type="scientific">Gilliamella apicola</name>
    <dbReference type="NCBI Taxonomy" id="1196095"/>
    <lineage>
        <taxon>Bacteria</taxon>
        <taxon>Pseudomonadati</taxon>
        <taxon>Pseudomonadota</taxon>
        <taxon>Gammaproteobacteria</taxon>
        <taxon>Orbales</taxon>
        <taxon>Orbaceae</taxon>
        <taxon>Gilliamella</taxon>
    </lineage>
</organism>
<dbReference type="Proteomes" id="UP000194977">
    <property type="component" value="Unassembled WGS sequence"/>
</dbReference>
<name>A0A242NFY7_9GAMM</name>
<dbReference type="EMBL" id="NARP01000037">
    <property type="protein sequence ID" value="OTP98177.1"/>
    <property type="molecule type" value="Genomic_DNA"/>
</dbReference>
<proteinExistence type="inferred from homology"/>
<dbReference type="PANTHER" id="PTHR30332:SF17">
    <property type="entry name" value="TYPE IV PILIATION SYSTEM PROTEIN DR_0774-RELATED"/>
    <property type="match status" value="1"/>
</dbReference>
<feature type="domain" description="Type II/III secretion system secretin-like" evidence="2">
    <location>
        <begin position="267"/>
        <end position="424"/>
    </location>
</feature>
<dbReference type="GO" id="GO:0009306">
    <property type="term" value="P:protein secretion"/>
    <property type="evidence" value="ECO:0007669"/>
    <property type="project" value="InterPro"/>
</dbReference>
<dbReference type="PRINTS" id="PR00811">
    <property type="entry name" value="BCTERIALGSPD"/>
</dbReference>
<feature type="domain" description="Pilus formation protein N-terminal" evidence="3">
    <location>
        <begin position="33"/>
        <end position="98"/>
    </location>
</feature>
<evidence type="ECO:0000313" key="4">
    <source>
        <dbReference type="EMBL" id="OTP98177.1"/>
    </source>
</evidence>
<dbReference type="GO" id="GO:0015627">
    <property type="term" value="C:type II protein secretion system complex"/>
    <property type="evidence" value="ECO:0007669"/>
    <property type="project" value="TreeGrafter"/>
</dbReference>
<dbReference type="InterPro" id="IPR001775">
    <property type="entry name" value="GspD/PilQ"/>
</dbReference>
<dbReference type="InterPro" id="IPR032789">
    <property type="entry name" value="T2SS-T3SS_pil_N"/>
</dbReference>
<accession>A0A242NFY7</accession>
<gene>
    <name evidence="5" type="ORF">B6C91_08800</name>
    <name evidence="4" type="ORF">B6D08_12090</name>
</gene>
<dbReference type="Proteomes" id="UP000194800">
    <property type="component" value="Unassembled WGS sequence"/>
</dbReference>
<dbReference type="PANTHER" id="PTHR30332">
    <property type="entry name" value="PROBABLE GENERAL SECRETION PATHWAY PROTEIN D"/>
    <property type="match status" value="1"/>
</dbReference>
<evidence type="ECO:0000259" key="3">
    <source>
        <dbReference type="Pfam" id="PF13629"/>
    </source>
</evidence>
<comment type="similarity">
    <text evidence="1">Belongs to the bacterial secretin family.</text>
</comment>